<reference evidence="2" key="1">
    <citation type="journal article" date="2020" name="Nature">
        <title>Giant virus diversity and host interactions through global metagenomics.</title>
        <authorList>
            <person name="Schulz F."/>
            <person name="Roux S."/>
            <person name="Paez-Espino D."/>
            <person name="Jungbluth S."/>
            <person name="Walsh D.A."/>
            <person name="Denef V.J."/>
            <person name="McMahon K.D."/>
            <person name="Konstantinidis K.T."/>
            <person name="Eloe-Fadrosh E.A."/>
            <person name="Kyrpides N.C."/>
            <person name="Woyke T."/>
        </authorList>
    </citation>
    <scope>NUCLEOTIDE SEQUENCE</scope>
    <source>
        <strain evidence="2">GVMAG-M-3300023179-150</strain>
    </source>
</reference>
<protein>
    <submittedName>
        <fullName evidence="2">Uncharacterized protein</fullName>
    </submittedName>
</protein>
<organism evidence="2">
    <name type="scientific">viral metagenome</name>
    <dbReference type="NCBI Taxonomy" id="1070528"/>
    <lineage>
        <taxon>unclassified sequences</taxon>
        <taxon>metagenomes</taxon>
        <taxon>organismal metagenomes</taxon>
    </lineage>
</organism>
<sequence length="103" mass="11707">MLVLNNMYFFGINLCDYSHIFGNPYEGPHSFRLPFINLAAVDVILTILGALIFARFTDYSFLKSCVIFFAVAFLLHWLFCVPTALNLMILGPFFDGSRNMSIP</sequence>
<dbReference type="EMBL" id="MN739761">
    <property type="protein sequence ID" value="QHT25249.1"/>
    <property type="molecule type" value="Genomic_DNA"/>
</dbReference>
<keyword evidence="1" id="KW-0472">Membrane</keyword>
<keyword evidence="1" id="KW-0812">Transmembrane</keyword>
<evidence type="ECO:0000256" key="1">
    <source>
        <dbReference type="SAM" id="Phobius"/>
    </source>
</evidence>
<feature type="transmembrane region" description="Helical" evidence="1">
    <location>
        <begin position="66"/>
        <end position="94"/>
    </location>
</feature>
<evidence type="ECO:0000313" key="2">
    <source>
        <dbReference type="EMBL" id="QHT25249.1"/>
    </source>
</evidence>
<accession>A0A6C0EAG1</accession>
<feature type="transmembrane region" description="Helical" evidence="1">
    <location>
        <begin position="35"/>
        <end position="54"/>
    </location>
</feature>
<proteinExistence type="predicted"/>
<dbReference type="AlphaFoldDB" id="A0A6C0EAG1"/>
<name>A0A6C0EAG1_9ZZZZ</name>
<keyword evidence="1" id="KW-1133">Transmembrane helix</keyword>